<feature type="coiled-coil region" evidence="1">
    <location>
        <begin position="473"/>
        <end position="500"/>
    </location>
</feature>
<evidence type="ECO:0000313" key="5">
    <source>
        <dbReference type="Proteomes" id="UP000186601"/>
    </source>
</evidence>
<comment type="caution">
    <text evidence="4">The sequence shown here is derived from an EMBL/GenBank/DDBJ whole genome shotgun (WGS) entry which is preliminary data.</text>
</comment>
<feature type="compositionally biased region" description="Polar residues" evidence="2">
    <location>
        <begin position="587"/>
        <end position="603"/>
    </location>
</feature>
<feature type="compositionally biased region" description="Basic residues" evidence="2">
    <location>
        <begin position="177"/>
        <end position="189"/>
    </location>
</feature>
<reference evidence="4 5" key="1">
    <citation type="submission" date="2018-02" db="EMBL/GenBank/DDBJ databases">
        <title>Genome sequence of the basidiomycete white-rot fungus Phlebia centrifuga.</title>
        <authorList>
            <person name="Granchi Z."/>
            <person name="Peng M."/>
            <person name="de Vries R.P."/>
            <person name="Hilden K."/>
            <person name="Makela M.R."/>
            <person name="Grigoriev I."/>
            <person name="Riley R."/>
        </authorList>
    </citation>
    <scope>NUCLEOTIDE SEQUENCE [LARGE SCALE GENOMIC DNA]</scope>
    <source>
        <strain evidence="4 5">FBCC195</strain>
    </source>
</reference>
<dbReference type="InterPro" id="IPR036691">
    <property type="entry name" value="Endo/exonu/phosph_ase_sf"/>
</dbReference>
<gene>
    <name evidence="4" type="ORF">PHLCEN_2v3775</name>
</gene>
<dbReference type="OrthoDB" id="405996at2759"/>
<evidence type="ECO:0000313" key="4">
    <source>
        <dbReference type="EMBL" id="PSS05493.1"/>
    </source>
</evidence>
<name>A0A2R6QBH9_9APHY</name>
<feature type="region of interest" description="Disordered" evidence="2">
    <location>
        <begin position="704"/>
        <end position="723"/>
    </location>
</feature>
<evidence type="ECO:0000256" key="1">
    <source>
        <dbReference type="SAM" id="Coils"/>
    </source>
</evidence>
<dbReference type="Pfam" id="PF22669">
    <property type="entry name" value="Exo_endo_phos2"/>
    <property type="match status" value="2"/>
</dbReference>
<keyword evidence="1" id="KW-0175">Coiled coil</keyword>
<feature type="region of interest" description="Disordered" evidence="2">
    <location>
        <begin position="37"/>
        <end position="56"/>
    </location>
</feature>
<dbReference type="SUPFAM" id="SSF56219">
    <property type="entry name" value="DNase I-like"/>
    <property type="match status" value="1"/>
</dbReference>
<dbReference type="Gene3D" id="3.60.10.10">
    <property type="entry name" value="Endonuclease/exonuclease/phosphatase"/>
    <property type="match status" value="2"/>
</dbReference>
<dbReference type="InterPro" id="IPR046985">
    <property type="entry name" value="IP5"/>
</dbReference>
<dbReference type="InterPro" id="IPR000300">
    <property type="entry name" value="IPPc"/>
</dbReference>
<dbReference type="STRING" id="98765.A0A2R6QBH9"/>
<feature type="compositionally biased region" description="Acidic residues" evidence="2">
    <location>
        <begin position="705"/>
        <end position="714"/>
    </location>
</feature>
<dbReference type="SMART" id="SM00128">
    <property type="entry name" value="IPPc"/>
    <property type="match status" value="1"/>
</dbReference>
<dbReference type="GO" id="GO:0046856">
    <property type="term" value="P:phosphatidylinositol dephosphorylation"/>
    <property type="evidence" value="ECO:0007669"/>
    <property type="project" value="InterPro"/>
</dbReference>
<keyword evidence="5" id="KW-1185">Reference proteome</keyword>
<feature type="region of interest" description="Disordered" evidence="2">
    <location>
        <begin position="226"/>
        <end position="261"/>
    </location>
</feature>
<sequence>MVAADPLPGPLRSDDASPQIASSRPGVIARLHALFPTHADSSDSPHINTMREKPRPPPKFLKVRILTWNMHESLPKGELEELLGGIEDRDVPTATIGTLPKLPQNAEHPYHLVVVAGQECPSLSGLPMALGAGFKLIDKDREKTKDKDKDNQASESLKSGKQESEKERDREDEPPRKTRHLSLRHHSHQRVSQEEDTPPNTSSSAHDVHHTAYGWTSMLEDWYTNGGFASTPTPPGGQDEGRESPCPEEDDISLSPKAKSTGDLNARMNAVRKGPYELLIKERMMGLYLAVFIKRDIKDLVRGMSKSAVTAGLIGGRVGNKGGVGISLNIDGTTLLFLNAHLAAHEGKMHHRLANLAKIKTELAVDTFLAPDDPRVMAEDITDRFDFTFLCGDLNFRLDITRLHADWLISRRDYAQALAFDQLRKVMQSGEAFVDFNEAPIDFPPTFKYDVLRSKRSKHRSFRRYSKNPALDMIQHEKLLTEIEERRQDADEERSDEDVEIDVEAASVASTAFTSQSRYTTDGDDPEVEREDYFLSSTSPRTNASTGNLVNKVWSAAAAHKAKAKWVSLISSSPSTPIRKWTKFRQSRNYGRSDSPISPSVGNSPPPEFKSATLPPTPGEEVVELERKEEKYLPPSKSVGSSEQGRLGVPITIAGRSNSSKSTQKSDEKEEEEGTQFNYDSSHKQRVPSWCDRILWKSTVFPGPEIEEEDEDETPLLPPRTRMGNFLHAFKPASLRSRKDSSTSLELTPTSPHPPSELGRLGDTRNGMDGIDTLPAPSRPHVLLHSRSIDSMPIVAKPPPLRSKTNLPSTEELRPRISSLISATHGKSPVLKSPVSPTVHLYPAEGGYDISPTVPPKDFLPSPAPVSSLWRSFLPFLSRDAVPHDVPDDIPPTPESSAPAPRKGDVVCLTYDTLDDRAMRRLEAKSDHRPVIGSYAIFI</sequence>
<accession>A0A2R6QBH9</accession>
<feature type="region of interest" description="Disordered" evidence="2">
    <location>
        <begin position="141"/>
        <end position="207"/>
    </location>
</feature>
<dbReference type="GO" id="GO:0004439">
    <property type="term" value="F:phosphatidylinositol-4,5-bisphosphate 5-phosphatase activity"/>
    <property type="evidence" value="ECO:0007669"/>
    <property type="project" value="TreeGrafter"/>
</dbReference>
<evidence type="ECO:0000259" key="3">
    <source>
        <dbReference type="SMART" id="SM00128"/>
    </source>
</evidence>
<feature type="region of interest" description="Disordered" evidence="2">
    <location>
        <begin position="730"/>
        <end position="779"/>
    </location>
</feature>
<feature type="region of interest" description="Disordered" evidence="2">
    <location>
        <begin position="580"/>
        <end position="685"/>
    </location>
</feature>
<dbReference type="AlphaFoldDB" id="A0A2R6QBH9"/>
<feature type="compositionally biased region" description="Basic and acidic residues" evidence="2">
    <location>
        <begin position="141"/>
        <end position="176"/>
    </location>
</feature>
<protein>
    <recommendedName>
        <fullName evidence="3">Inositol polyphosphate-related phosphatase domain-containing protein</fullName>
    </recommendedName>
</protein>
<dbReference type="Proteomes" id="UP000186601">
    <property type="component" value="Unassembled WGS sequence"/>
</dbReference>
<feature type="domain" description="Inositol polyphosphate-related phosphatase" evidence="3">
    <location>
        <begin position="213"/>
        <end position="507"/>
    </location>
</feature>
<evidence type="ECO:0000256" key="2">
    <source>
        <dbReference type="SAM" id="MobiDB-lite"/>
    </source>
</evidence>
<proteinExistence type="predicted"/>
<dbReference type="PANTHER" id="PTHR11200">
    <property type="entry name" value="INOSITOL 5-PHOSPHATASE"/>
    <property type="match status" value="1"/>
</dbReference>
<feature type="region of interest" description="Disordered" evidence="2">
    <location>
        <begin position="1"/>
        <end position="23"/>
    </location>
</feature>
<organism evidence="4 5">
    <name type="scientific">Hermanssonia centrifuga</name>
    <dbReference type="NCBI Taxonomy" id="98765"/>
    <lineage>
        <taxon>Eukaryota</taxon>
        <taxon>Fungi</taxon>
        <taxon>Dikarya</taxon>
        <taxon>Basidiomycota</taxon>
        <taxon>Agaricomycotina</taxon>
        <taxon>Agaricomycetes</taxon>
        <taxon>Polyporales</taxon>
        <taxon>Meruliaceae</taxon>
        <taxon>Hermanssonia</taxon>
    </lineage>
</organism>
<feature type="region of interest" description="Disordered" evidence="2">
    <location>
        <begin position="884"/>
        <end position="903"/>
    </location>
</feature>
<dbReference type="EMBL" id="MLYV02000368">
    <property type="protein sequence ID" value="PSS05493.1"/>
    <property type="molecule type" value="Genomic_DNA"/>
</dbReference>
<dbReference type="PANTHER" id="PTHR11200:SF275">
    <property type="entry name" value="LD06095P"/>
    <property type="match status" value="1"/>
</dbReference>